<evidence type="ECO:0000259" key="10">
    <source>
        <dbReference type="PROSITE" id="PS51915"/>
    </source>
</evidence>
<evidence type="ECO:0000256" key="3">
    <source>
        <dbReference type="ARBA" id="ARBA00022771"/>
    </source>
</evidence>
<dbReference type="GO" id="GO:0005634">
    <property type="term" value="C:nucleus"/>
    <property type="evidence" value="ECO:0007669"/>
    <property type="project" value="InterPro"/>
</dbReference>
<evidence type="ECO:0000259" key="9">
    <source>
        <dbReference type="PROSITE" id="PS50157"/>
    </source>
</evidence>
<feature type="domain" description="C2H2-type" evidence="9">
    <location>
        <begin position="231"/>
        <end position="259"/>
    </location>
</feature>
<dbReference type="SMR" id="B4G2Z8"/>
<feature type="domain" description="C2H2-type" evidence="9">
    <location>
        <begin position="343"/>
        <end position="370"/>
    </location>
</feature>
<evidence type="ECO:0000256" key="1">
    <source>
        <dbReference type="ARBA" id="ARBA00022723"/>
    </source>
</evidence>
<dbReference type="PROSITE" id="PS50157">
    <property type="entry name" value="ZINC_FINGER_C2H2_2"/>
    <property type="match status" value="6"/>
</dbReference>
<dbReference type="Gene3D" id="3.40.1800.20">
    <property type="match status" value="1"/>
</dbReference>
<evidence type="ECO:0000313" key="12">
    <source>
        <dbReference type="Proteomes" id="UP000008744"/>
    </source>
</evidence>
<dbReference type="OMA" id="EPSYECE"/>
<dbReference type="Pfam" id="PF13912">
    <property type="entry name" value="zf-C2H2_6"/>
    <property type="match status" value="3"/>
</dbReference>
<dbReference type="InterPro" id="IPR036236">
    <property type="entry name" value="Znf_C2H2_sf"/>
</dbReference>
<dbReference type="PANTHER" id="PTHR24379:SF117">
    <property type="entry name" value="ZINC FINGER PROTEIN WECKLE"/>
    <property type="match status" value="1"/>
</dbReference>
<dbReference type="InterPro" id="IPR012934">
    <property type="entry name" value="Znf_AD"/>
</dbReference>
<feature type="domain" description="C2H2-type" evidence="9">
    <location>
        <begin position="371"/>
        <end position="399"/>
    </location>
</feature>
<evidence type="ECO:0000256" key="5">
    <source>
        <dbReference type="PROSITE-ProRule" id="PRU00042"/>
    </source>
</evidence>
<feature type="compositionally biased region" description="Basic residues" evidence="8">
    <location>
        <begin position="162"/>
        <end position="173"/>
    </location>
</feature>
<dbReference type="Pfam" id="PF00096">
    <property type="entry name" value="zf-C2H2"/>
    <property type="match status" value="2"/>
</dbReference>
<keyword evidence="3 5" id="KW-0863">Zinc-finger</keyword>
<dbReference type="SUPFAM" id="SSF57716">
    <property type="entry name" value="Glucocorticoid receptor-like (DNA-binding domain)"/>
    <property type="match status" value="1"/>
</dbReference>
<dbReference type="HOGENOM" id="CLU_002678_94_14_1"/>
<evidence type="ECO:0000313" key="11">
    <source>
        <dbReference type="EMBL" id="EDW24193.1"/>
    </source>
</evidence>
<protein>
    <submittedName>
        <fullName evidence="11">GL24004</fullName>
    </submittedName>
</protein>
<dbReference type="Pfam" id="PF07776">
    <property type="entry name" value="zf-AD"/>
    <property type="match status" value="1"/>
</dbReference>
<dbReference type="STRING" id="7234.B4G2Z8"/>
<dbReference type="EMBL" id="CH479179">
    <property type="protein sequence ID" value="EDW24193.1"/>
    <property type="molecule type" value="Genomic_DNA"/>
</dbReference>
<dbReference type="OrthoDB" id="6077919at2759"/>
<sequence length="457" mass="51503">MGKFVTDSASRKQWLYWCRLCAKNDAEIKVRNNEGDEEVVRIISKCFDVEMTLEEPELGSMLCTECFSMVGQLISFSENVNKVQAIFELLRHTETTETLNVFELRRQYGLSVEYKTECDTDVEDATDTFAGGESLDYEQFEEKVPAEELIATDNETHTVSPVKKKRGRPKGTTKKTLPTNTNTLLAKHTTRTDPKRFIKVEPDTLSDDSPLPDYGSCDTQMEKKSPPAAENTCSICEKTLTSAASLRRHKMEVHFNLKRFICDVCGKGLTTYTALVEHKLVHTDYCPCICHVCNAAFKNKARLRVHLQTHGAPSFECNVCGKKLQTRAILNKHKYVHTDERRFRCDICGLGSKNSTAMKIHLLSHTGLRPYVCKYCGKAFASNTNCRAHKLKKHPREASMEDEKESSRIPVPTLDELRAITREMAKAKKEAEQAAEAQEAAEVAEEAAAEELGLISE</sequence>
<dbReference type="PANTHER" id="PTHR24379">
    <property type="entry name" value="KRAB AND ZINC FINGER DOMAIN-CONTAINING"/>
    <property type="match status" value="1"/>
</dbReference>
<evidence type="ECO:0000256" key="8">
    <source>
        <dbReference type="SAM" id="MobiDB-lite"/>
    </source>
</evidence>
<feature type="binding site" evidence="6">
    <location>
        <position position="21"/>
    </location>
    <ligand>
        <name>Zn(2+)</name>
        <dbReference type="ChEBI" id="CHEBI:29105"/>
    </ligand>
</feature>
<feature type="domain" description="ZAD" evidence="10">
    <location>
        <begin position="16"/>
        <end position="90"/>
    </location>
</feature>
<feature type="domain" description="C2H2-type" evidence="9">
    <location>
        <begin position="260"/>
        <end position="287"/>
    </location>
</feature>
<keyword evidence="12" id="KW-1185">Reference proteome</keyword>
<dbReference type="PhylomeDB" id="B4G2Z8"/>
<feature type="binding site" evidence="6">
    <location>
        <position position="66"/>
    </location>
    <ligand>
        <name>Zn(2+)</name>
        <dbReference type="ChEBI" id="CHEBI:29105"/>
    </ligand>
</feature>
<keyword evidence="1 6" id="KW-0479">Metal-binding</keyword>
<dbReference type="GO" id="GO:0030674">
    <property type="term" value="F:protein-macromolecule adaptor activity"/>
    <property type="evidence" value="ECO:0007669"/>
    <property type="project" value="UniProtKB-ARBA"/>
</dbReference>
<dbReference type="eggNOG" id="KOG1721">
    <property type="taxonomic scope" value="Eukaryota"/>
</dbReference>
<dbReference type="SMART" id="SM00355">
    <property type="entry name" value="ZnF_C2H2"/>
    <property type="match status" value="6"/>
</dbReference>
<evidence type="ECO:0000256" key="4">
    <source>
        <dbReference type="ARBA" id="ARBA00022833"/>
    </source>
</evidence>
<dbReference type="PROSITE" id="PS00028">
    <property type="entry name" value="ZINC_FINGER_C2H2_1"/>
    <property type="match status" value="5"/>
</dbReference>
<dbReference type="AlphaFoldDB" id="B4G2Z8"/>
<feature type="region of interest" description="Disordered" evidence="8">
    <location>
        <begin position="156"/>
        <end position="178"/>
    </location>
</feature>
<evidence type="ECO:0000256" key="2">
    <source>
        <dbReference type="ARBA" id="ARBA00022737"/>
    </source>
</evidence>
<keyword evidence="2" id="KW-0677">Repeat</keyword>
<dbReference type="SMART" id="SM00868">
    <property type="entry name" value="zf-AD"/>
    <property type="match status" value="1"/>
</dbReference>
<keyword evidence="4 6" id="KW-0862">Zinc</keyword>
<gene>
    <name evidence="11" type="primary">Dper\GL24004</name>
    <name evidence="11" type="ORF">Dper_GL24004</name>
</gene>
<dbReference type="Proteomes" id="UP000008744">
    <property type="component" value="Unassembled WGS sequence"/>
</dbReference>
<evidence type="ECO:0000256" key="7">
    <source>
        <dbReference type="SAM" id="Coils"/>
    </source>
</evidence>
<name>B4G2Z8_DROPE</name>
<feature type="domain" description="C2H2-type" evidence="9">
    <location>
        <begin position="315"/>
        <end position="342"/>
    </location>
</feature>
<accession>B4G2Z8</accession>
<feature type="binding site" evidence="6">
    <location>
        <position position="18"/>
    </location>
    <ligand>
        <name>Zn(2+)</name>
        <dbReference type="ChEBI" id="CHEBI:29105"/>
    </ligand>
</feature>
<feature type="coiled-coil region" evidence="7">
    <location>
        <begin position="414"/>
        <end position="447"/>
    </location>
</feature>
<dbReference type="KEGG" id="dpe:6588001"/>
<feature type="domain" description="C2H2-type" evidence="9">
    <location>
        <begin position="288"/>
        <end position="310"/>
    </location>
</feature>
<dbReference type="FunFam" id="3.30.160.60:FF:000688">
    <property type="entry name" value="zinc finger protein 197 isoform X1"/>
    <property type="match status" value="1"/>
</dbReference>
<dbReference type="Gene3D" id="3.30.160.60">
    <property type="entry name" value="Classic Zinc Finger"/>
    <property type="match status" value="5"/>
</dbReference>
<dbReference type="InterPro" id="IPR013087">
    <property type="entry name" value="Znf_C2H2_type"/>
</dbReference>
<proteinExistence type="predicted"/>
<dbReference type="PROSITE" id="PS51915">
    <property type="entry name" value="ZAD"/>
    <property type="match status" value="1"/>
</dbReference>
<reference evidence="11 12" key="1">
    <citation type="journal article" date="2007" name="Nature">
        <title>Evolution of genes and genomes on the Drosophila phylogeny.</title>
        <authorList>
            <consortium name="Drosophila 12 Genomes Consortium"/>
            <person name="Clark A.G."/>
            <person name="Eisen M.B."/>
            <person name="Smith D.R."/>
            <person name="Bergman C.M."/>
            <person name="Oliver B."/>
            <person name="Markow T.A."/>
            <person name="Kaufman T.C."/>
            <person name="Kellis M."/>
            <person name="Gelbart W."/>
            <person name="Iyer V.N."/>
            <person name="Pollard D.A."/>
            <person name="Sackton T.B."/>
            <person name="Larracuente A.M."/>
            <person name="Singh N.D."/>
            <person name="Abad J.P."/>
            <person name="Abt D.N."/>
            <person name="Adryan B."/>
            <person name="Aguade M."/>
            <person name="Akashi H."/>
            <person name="Anderson W.W."/>
            <person name="Aquadro C.F."/>
            <person name="Ardell D.H."/>
            <person name="Arguello R."/>
            <person name="Artieri C.G."/>
            <person name="Barbash D.A."/>
            <person name="Barker D."/>
            <person name="Barsanti P."/>
            <person name="Batterham P."/>
            <person name="Batzoglou S."/>
            <person name="Begun D."/>
            <person name="Bhutkar A."/>
            <person name="Blanco E."/>
            <person name="Bosak S.A."/>
            <person name="Bradley R.K."/>
            <person name="Brand A.D."/>
            <person name="Brent M.R."/>
            <person name="Brooks A.N."/>
            <person name="Brown R.H."/>
            <person name="Butlin R.K."/>
            <person name="Caggese C."/>
            <person name="Calvi B.R."/>
            <person name="Bernardo de Carvalho A."/>
            <person name="Caspi A."/>
            <person name="Castrezana S."/>
            <person name="Celniker S.E."/>
            <person name="Chang J.L."/>
            <person name="Chapple C."/>
            <person name="Chatterji S."/>
            <person name="Chinwalla A."/>
            <person name="Civetta A."/>
            <person name="Clifton S.W."/>
            <person name="Comeron J.M."/>
            <person name="Costello J.C."/>
            <person name="Coyne J.A."/>
            <person name="Daub J."/>
            <person name="David R.G."/>
            <person name="Delcher A.L."/>
            <person name="Delehaunty K."/>
            <person name="Do C.B."/>
            <person name="Ebling H."/>
            <person name="Edwards K."/>
            <person name="Eickbush T."/>
            <person name="Evans J.D."/>
            <person name="Filipski A."/>
            <person name="Findeiss S."/>
            <person name="Freyhult E."/>
            <person name="Fulton L."/>
            <person name="Fulton R."/>
            <person name="Garcia A.C."/>
            <person name="Gardiner A."/>
            <person name="Garfield D.A."/>
            <person name="Garvin B.E."/>
            <person name="Gibson G."/>
            <person name="Gilbert D."/>
            <person name="Gnerre S."/>
            <person name="Godfrey J."/>
            <person name="Good R."/>
            <person name="Gotea V."/>
            <person name="Gravely B."/>
            <person name="Greenberg A.J."/>
            <person name="Griffiths-Jones S."/>
            <person name="Gross S."/>
            <person name="Guigo R."/>
            <person name="Gustafson E.A."/>
            <person name="Haerty W."/>
            <person name="Hahn M.W."/>
            <person name="Halligan D.L."/>
            <person name="Halpern A.L."/>
            <person name="Halter G.M."/>
            <person name="Han M.V."/>
            <person name="Heger A."/>
            <person name="Hillier L."/>
            <person name="Hinrichs A.S."/>
            <person name="Holmes I."/>
            <person name="Hoskins R.A."/>
            <person name="Hubisz M.J."/>
            <person name="Hultmark D."/>
            <person name="Huntley M.A."/>
            <person name="Jaffe D.B."/>
            <person name="Jagadeeshan S."/>
            <person name="Jeck W.R."/>
            <person name="Johnson J."/>
            <person name="Jones C.D."/>
            <person name="Jordan W.C."/>
            <person name="Karpen G.H."/>
            <person name="Kataoka E."/>
            <person name="Keightley P.D."/>
            <person name="Kheradpour P."/>
            <person name="Kirkness E.F."/>
            <person name="Koerich L.B."/>
            <person name="Kristiansen K."/>
            <person name="Kudrna D."/>
            <person name="Kulathinal R.J."/>
            <person name="Kumar S."/>
            <person name="Kwok R."/>
            <person name="Lander E."/>
            <person name="Langley C.H."/>
            <person name="Lapoint R."/>
            <person name="Lazzaro B.P."/>
            <person name="Lee S.J."/>
            <person name="Levesque L."/>
            <person name="Li R."/>
            <person name="Lin C.F."/>
            <person name="Lin M.F."/>
            <person name="Lindblad-Toh K."/>
            <person name="Llopart A."/>
            <person name="Long M."/>
            <person name="Low L."/>
            <person name="Lozovsky E."/>
            <person name="Lu J."/>
            <person name="Luo M."/>
            <person name="Machado C.A."/>
            <person name="Makalowski W."/>
            <person name="Marzo M."/>
            <person name="Matsuda M."/>
            <person name="Matzkin L."/>
            <person name="McAllister B."/>
            <person name="McBride C.S."/>
            <person name="McKernan B."/>
            <person name="McKernan K."/>
            <person name="Mendez-Lago M."/>
            <person name="Minx P."/>
            <person name="Mollenhauer M.U."/>
            <person name="Montooth K."/>
            <person name="Mount S.M."/>
            <person name="Mu X."/>
            <person name="Myers E."/>
            <person name="Negre B."/>
            <person name="Newfeld S."/>
            <person name="Nielsen R."/>
            <person name="Noor M.A."/>
            <person name="O'Grady P."/>
            <person name="Pachter L."/>
            <person name="Papaceit M."/>
            <person name="Parisi M.J."/>
            <person name="Parisi M."/>
            <person name="Parts L."/>
            <person name="Pedersen J.S."/>
            <person name="Pesole G."/>
            <person name="Phillippy A.M."/>
            <person name="Ponting C.P."/>
            <person name="Pop M."/>
            <person name="Porcelli D."/>
            <person name="Powell J.R."/>
            <person name="Prohaska S."/>
            <person name="Pruitt K."/>
            <person name="Puig M."/>
            <person name="Quesneville H."/>
            <person name="Ram K.R."/>
            <person name="Rand D."/>
            <person name="Rasmussen M.D."/>
            <person name="Reed L.K."/>
            <person name="Reenan R."/>
            <person name="Reily A."/>
            <person name="Remington K.A."/>
            <person name="Rieger T.T."/>
            <person name="Ritchie M.G."/>
            <person name="Robin C."/>
            <person name="Rogers Y.H."/>
            <person name="Rohde C."/>
            <person name="Rozas J."/>
            <person name="Rubenfield M.J."/>
            <person name="Ruiz A."/>
            <person name="Russo S."/>
            <person name="Salzberg S.L."/>
            <person name="Sanchez-Gracia A."/>
            <person name="Saranga D.J."/>
            <person name="Sato H."/>
            <person name="Schaeffer S.W."/>
            <person name="Schatz M.C."/>
            <person name="Schlenke T."/>
            <person name="Schwartz R."/>
            <person name="Segarra C."/>
            <person name="Singh R.S."/>
            <person name="Sirot L."/>
            <person name="Sirota M."/>
            <person name="Sisneros N.B."/>
            <person name="Smith C.D."/>
            <person name="Smith T.F."/>
            <person name="Spieth J."/>
            <person name="Stage D.E."/>
            <person name="Stark A."/>
            <person name="Stephan W."/>
            <person name="Strausberg R.L."/>
            <person name="Strempel S."/>
            <person name="Sturgill D."/>
            <person name="Sutton G."/>
            <person name="Sutton G.G."/>
            <person name="Tao W."/>
            <person name="Teichmann S."/>
            <person name="Tobari Y.N."/>
            <person name="Tomimura Y."/>
            <person name="Tsolas J.M."/>
            <person name="Valente V.L."/>
            <person name="Venter E."/>
            <person name="Venter J.C."/>
            <person name="Vicario S."/>
            <person name="Vieira F.G."/>
            <person name="Vilella A.J."/>
            <person name="Villasante A."/>
            <person name="Walenz B."/>
            <person name="Wang J."/>
            <person name="Wasserman M."/>
            <person name="Watts T."/>
            <person name="Wilson D."/>
            <person name="Wilson R.K."/>
            <person name="Wing R.A."/>
            <person name="Wolfner M.F."/>
            <person name="Wong A."/>
            <person name="Wong G.K."/>
            <person name="Wu C.I."/>
            <person name="Wu G."/>
            <person name="Yamamoto D."/>
            <person name="Yang H.P."/>
            <person name="Yang S.P."/>
            <person name="Yorke J.A."/>
            <person name="Yoshida K."/>
            <person name="Zdobnov E."/>
            <person name="Zhang P."/>
            <person name="Zhang Y."/>
            <person name="Zimin A.V."/>
            <person name="Baldwin J."/>
            <person name="Abdouelleil A."/>
            <person name="Abdulkadir J."/>
            <person name="Abebe A."/>
            <person name="Abera B."/>
            <person name="Abreu J."/>
            <person name="Acer S.C."/>
            <person name="Aftuck L."/>
            <person name="Alexander A."/>
            <person name="An P."/>
            <person name="Anderson E."/>
            <person name="Anderson S."/>
            <person name="Arachi H."/>
            <person name="Azer M."/>
            <person name="Bachantsang P."/>
            <person name="Barry A."/>
            <person name="Bayul T."/>
            <person name="Berlin A."/>
            <person name="Bessette D."/>
            <person name="Bloom T."/>
            <person name="Blye J."/>
            <person name="Boguslavskiy L."/>
            <person name="Bonnet C."/>
            <person name="Boukhgalter B."/>
            <person name="Bourzgui I."/>
            <person name="Brown A."/>
            <person name="Cahill P."/>
            <person name="Channer S."/>
            <person name="Cheshatsang Y."/>
            <person name="Chuda L."/>
            <person name="Citroen M."/>
            <person name="Collymore A."/>
            <person name="Cooke P."/>
            <person name="Costello M."/>
            <person name="D'Aco K."/>
            <person name="Daza R."/>
            <person name="De Haan G."/>
            <person name="DeGray S."/>
            <person name="DeMaso C."/>
            <person name="Dhargay N."/>
            <person name="Dooley K."/>
            <person name="Dooley E."/>
            <person name="Doricent M."/>
            <person name="Dorje P."/>
            <person name="Dorjee K."/>
            <person name="Dupes A."/>
            <person name="Elong R."/>
            <person name="Falk J."/>
            <person name="Farina A."/>
            <person name="Faro S."/>
            <person name="Ferguson D."/>
            <person name="Fisher S."/>
            <person name="Foley C.D."/>
            <person name="Franke A."/>
            <person name="Friedrich D."/>
            <person name="Gadbois L."/>
            <person name="Gearin G."/>
            <person name="Gearin C.R."/>
            <person name="Giannoukos G."/>
            <person name="Goode T."/>
            <person name="Graham J."/>
            <person name="Grandbois E."/>
            <person name="Grewal S."/>
            <person name="Gyaltsen K."/>
            <person name="Hafez N."/>
            <person name="Hagos B."/>
            <person name="Hall J."/>
            <person name="Henson C."/>
            <person name="Hollinger A."/>
            <person name="Honan T."/>
            <person name="Huard M.D."/>
            <person name="Hughes L."/>
            <person name="Hurhula B."/>
            <person name="Husby M.E."/>
            <person name="Kamat A."/>
            <person name="Kanga B."/>
            <person name="Kashin S."/>
            <person name="Khazanovich D."/>
            <person name="Kisner P."/>
            <person name="Lance K."/>
            <person name="Lara M."/>
            <person name="Lee W."/>
            <person name="Lennon N."/>
            <person name="Letendre F."/>
            <person name="LeVine R."/>
            <person name="Lipovsky A."/>
            <person name="Liu X."/>
            <person name="Liu J."/>
            <person name="Liu S."/>
            <person name="Lokyitsang T."/>
            <person name="Lokyitsang Y."/>
            <person name="Lubonja R."/>
            <person name="Lui A."/>
            <person name="MacDonald P."/>
            <person name="Magnisalis V."/>
            <person name="Maru K."/>
            <person name="Matthews C."/>
            <person name="McCusker W."/>
            <person name="McDonough S."/>
            <person name="Mehta T."/>
            <person name="Meldrim J."/>
            <person name="Meneus L."/>
            <person name="Mihai O."/>
            <person name="Mihalev A."/>
            <person name="Mihova T."/>
            <person name="Mittelman R."/>
            <person name="Mlenga V."/>
            <person name="Montmayeur A."/>
            <person name="Mulrain L."/>
            <person name="Navidi A."/>
            <person name="Naylor J."/>
            <person name="Negash T."/>
            <person name="Nguyen T."/>
            <person name="Nguyen N."/>
            <person name="Nicol R."/>
            <person name="Norbu C."/>
            <person name="Norbu N."/>
            <person name="Novod N."/>
            <person name="O'Neill B."/>
            <person name="Osman S."/>
            <person name="Markiewicz E."/>
            <person name="Oyono O.L."/>
            <person name="Patti C."/>
            <person name="Phunkhang P."/>
            <person name="Pierre F."/>
            <person name="Priest M."/>
            <person name="Raghuraman S."/>
            <person name="Rege F."/>
            <person name="Reyes R."/>
            <person name="Rise C."/>
            <person name="Rogov P."/>
            <person name="Ross K."/>
            <person name="Ryan E."/>
            <person name="Settipalli S."/>
            <person name="Shea T."/>
            <person name="Sherpa N."/>
            <person name="Shi L."/>
            <person name="Shih D."/>
            <person name="Sparrow T."/>
            <person name="Spaulding J."/>
            <person name="Stalker J."/>
            <person name="Stange-Thomann N."/>
            <person name="Stavropoulos S."/>
            <person name="Stone C."/>
            <person name="Strader C."/>
            <person name="Tesfaye S."/>
            <person name="Thomson T."/>
            <person name="Thoulutsang Y."/>
            <person name="Thoulutsang D."/>
            <person name="Topham K."/>
            <person name="Topping I."/>
            <person name="Tsamla T."/>
            <person name="Vassiliev H."/>
            <person name="Vo A."/>
            <person name="Wangchuk T."/>
            <person name="Wangdi T."/>
            <person name="Weiand M."/>
            <person name="Wilkinson J."/>
            <person name="Wilson A."/>
            <person name="Yadav S."/>
            <person name="Young G."/>
            <person name="Yu Q."/>
            <person name="Zembek L."/>
            <person name="Zhong D."/>
            <person name="Zimmer A."/>
            <person name="Zwirko Z."/>
            <person name="Jaffe D.B."/>
            <person name="Alvarez P."/>
            <person name="Brockman W."/>
            <person name="Butler J."/>
            <person name="Chin C."/>
            <person name="Gnerre S."/>
            <person name="Grabherr M."/>
            <person name="Kleber M."/>
            <person name="Mauceli E."/>
            <person name="MacCallum I."/>
        </authorList>
    </citation>
    <scope>NUCLEOTIDE SEQUENCE [LARGE SCALE GENOMIC DNA]</scope>
    <source>
        <strain evidence="12">MSH-3 / Tucson 14011-0111.49</strain>
    </source>
</reference>
<dbReference type="GO" id="GO:0008270">
    <property type="term" value="F:zinc ion binding"/>
    <property type="evidence" value="ECO:0007669"/>
    <property type="project" value="UniProtKB-UniRule"/>
</dbReference>
<dbReference type="SUPFAM" id="SSF57667">
    <property type="entry name" value="beta-beta-alpha zinc fingers"/>
    <property type="match status" value="4"/>
</dbReference>
<evidence type="ECO:0000256" key="6">
    <source>
        <dbReference type="PROSITE-ProRule" id="PRU01263"/>
    </source>
</evidence>
<keyword evidence="7" id="KW-0175">Coiled coil</keyword>
<organism evidence="12">
    <name type="scientific">Drosophila persimilis</name>
    <name type="common">Fruit fly</name>
    <dbReference type="NCBI Taxonomy" id="7234"/>
    <lineage>
        <taxon>Eukaryota</taxon>
        <taxon>Metazoa</taxon>
        <taxon>Ecdysozoa</taxon>
        <taxon>Arthropoda</taxon>
        <taxon>Hexapoda</taxon>
        <taxon>Insecta</taxon>
        <taxon>Pterygota</taxon>
        <taxon>Neoptera</taxon>
        <taxon>Endopterygota</taxon>
        <taxon>Diptera</taxon>
        <taxon>Brachycera</taxon>
        <taxon>Muscomorpha</taxon>
        <taxon>Ephydroidea</taxon>
        <taxon>Drosophilidae</taxon>
        <taxon>Drosophila</taxon>
        <taxon>Sophophora</taxon>
    </lineage>
</organism>
<feature type="binding site" evidence="6">
    <location>
        <position position="63"/>
    </location>
    <ligand>
        <name>Zn(2+)</name>
        <dbReference type="ChEBI" id="CHEBI:29105"/>
    </ligand>
</feature>